<dbReference type="OrthoDB" id="9810336at2"/>
<keyword evidence="4 5" id="KW-0472">Membrane</keyword>
<organism evidence="7 8">
    <name type="scientific">Hydrocarboniphaga effusa AP103</name>
    <dbReference type="NCBI Taxonomy" id="1172194"/>
    <lineage>
        <taxon>Bacteria</taxon>
        <taxon>Pseudomonadati</taxon>
        <taxon>Pseudomonadota</taxon>
        <taxon>Gammaproteobacteria</taxon>
        <taxon>Nevskiales</taxon>
        <taxon>Nevskiaceae</taxon>
        <taxon>Hydrocarboniphaga</taxon>
    </lineage>
</organism>
<sequence>MSENLVLVYWHWWVIGLALIALEAFVPGAVFLWMGISALVVGLIVAFVTLGWPAQLVLFGLLSLASFFAYRRLRPRRDLQSDAPTLNRRGASYVGRQFTLAEPIVNGVGRLRVDDSQWRISGIDAPAGVTVRVVRADGATLHVERVD</sequence>
<protein>
    <recommendedName>
        <fullName evidence="6">NfeD-like C-terminal domain-containing protein</fullName>
    </recommendedName>
</protein>
<comment type="caution">
    <text evidence="7">The sequence shown here is derived from an EMBL/GenBank/DDBJ whole genome shotgun (WGS) entry which is preliminary data.</text>
</comment>
<dbReference type="RefSeq" id="WP_007184654.1">
    <property type="nucleotide sequence ID" value="NZ_AKGD01000001.1"/>
</dbReference>
<gene>
    <name evidence="7" type="ORF">WQQ_17050</name>
</gene>
<dbReference type="STRING" id="1172194.WQQ_17050"/>
<evidence type="ECO:0000256" key="2">
    <source>
        <dbReference type="ARBA" id="ARBA00022692"/>
    </source>
</evidence>
<feature type="transmembrane region" description="Helical" evidence="5">
    <location>
        <begin position="6"/>
        <end position="22"/>
    </location>
</feature>
<keyword evidence="2 5" id="KW-0812">Transmembrane</keyword>
<dbReference type="PANTHER" id="PTHR33507">
    <property type="entry name" value="INNER MEMBRANE PROTEIN YBBJ"/>
    <property type="match status" value="1"/>
</dbReference>
<evidence type="ECO:0000313" key="8">
    <source>
        <dbReference type="Proteomes" id="UP000003704"/>
    </source>
</evidence>
<keyword evidence="3 5" id="KW-1133">Transmembrane helix</keyword>
<proteinExistence type="predicted"/>
<feature type="domain" description="NfeD-like C-terminal" evidence="6">
    <location>
        <begin position="92"/>
        <end position="145"/>
    </location>
</feature>
<comment type="subcellular location">
    <subcellularLocation>
        <location evidence="1">Membrane</location>
        <topology evidence="1">Multi-pass membrane protein</topology>
    </subcellularLocation>
</comment>
<evidence type="ECO:0000256" key="5">
    <source>
        <dbReference type="SAM" id="Phobius"/>
    </source>
</evidence>
<evidence type="ECO:0000256" key="3">
    <source>
        <dbReference type="ARBA" id="ARBA00022989"/>
    </source>
</evidence>
<evidence type="ECO:0000259" key="6">
    <source>
        <dbReference type="Pfam" id="PF01957"/>
    </source>
</evidence>
<evidence type="ECO:0000256" key="4">
    <source>
        <dbReference type="ARBA" id="ARBA00023136"/>
    </source>
</evidence>
<name>I8TD13_9GAMM</name>
<dbReference type="InterPro" id="IPR002810">
    <property type="entry name" value="NfeD-like_C"/>
</dbReference>
<dbReference type="InterPro" id="IPR012340">
    <property type="entry name" value="NA-bd_OB-fold"/>
</dbReference>
<evidence type="ECO:0000256" key="1">
    <source>
        <dbReference type="ARBA" id="ARBA00004141"/>
    </source>
</evidence>
<dbReference type="Gene3D" id="2.40.50.140">
    <property type="entry name" value="Nucleic acid-binding proteins"/>
    <property type="match status" value="1"/>
</dbReference>
<evidence type="ECO:0000313" key="7">
    <source>
        <dbReference type="EMBL" id="EIT71568.1"/>
    </source>
</evidence>
<keyword evidence="8" id="KW-1185">Reference proteome</keyword>
<dbReference type="PANTHER" id="PTHR33507:SF3">
    <property type="entry name" value="INNER MEMBRANE PROTEIN YBBJ"/>
    <property type="match status" value="1"/>
</dbReference>
<dbReference type="Proteomes" id="UP000003704">
    <property type="component" value="Unassembled WGS sequence"/>
</dbReference>
<dbReference type="Pfam" id="PF01957">
    <property type="entry name" value="NfeD"/>
    <property type="match status" value="1"/>
</dbReference>
<dbReference type="EMBL" id="AKGD01000001">
    <property type="protein sequence ID" value="EIT71568.1"/>
    <property type="molecule type" value="Genomic_DNA"/>
</dbReference>
<accession>I8TD13</accession>
<reference evidence="7 8" key="1">
    <citation type="journal article" date="2012" name="J. Bacteriol.">
        <title>Genome Sequence of n-Alkane-Degrading Hydrocarboniphaga effusa Strain AP103T (ATCC BAA-332T).</title>
        <authorList>
            <person name="Chang H.K."/>
            <person name="Zylstra G.J."/>
            <person name="Chae J.C."/>
        </authorList>
    </citation>
    <scope>NUCLEOTIDE SEQUENCE [LARGE SCALE GENOMIC DNA]</scope>
    <source>
        <strain evidence="7 8">AP103</strain>
    </source>
</reference>
<dbReference type="AlphaFoldDB" id="I8TD13"/>
<dbReference type="GO" id="GO:0005886">
    <property type="term" value="C:plasma membrane"/>
    <property type="evidence" value="ECO:0007669"/>
    <property type="project" value="TreeGrafter"/>
</dbReference>
<dbReference type="InterPro" id="IPR052165">
    <property type="entry name" value="Membrane_assoc_protease"/>
</dbReference>